<reference evidence="5" key="2">
    <citation type="submission" date="2020-09" db="EMBL/GenBank/DDBJ databases">
        <authorList>
            <person name="Sun Q."/>
            <person name="Kim S."/>
        </authorList>
    </citation>
    <scope>NUCLEOTIDE SEQUENCE</scope>
    <source>
        <strain evidence="5">KCTC 42651</strain>
    </source>
</reference>
<feature type="domain" description="Mandelate racemase/muconate lactonizing enzyme C-terminal" evidence="4">
    <location>
        <begin position="152"/>
        <end position="250"/>
    </location>
</feature>
<protein>
    <submittedName>
        <fullName evidence="5">Racemase</fullName>
    </submittedName>
</protein>
<evidence type="ECO:0000256" key="2">
    <source>
        <dbReference type="ARBA" id="ARBA00022723"/>
    </source>
</evidence>
<dbReference type="GO" id="GO:0016052">
    <property type="term" value="P:carbohydrate catabolic process"/>
    <property type="evidence" value="ECO:0007669"/>
    <property type="project" value="TreeGrafter"/>
</dbReference>
<dbReference type="Proteomes" id="UP000630353">
    <property type="component" value="Unassembled WGS sequence"/>
</dbReference>
<dbReference type="InterPro" id="IPR029017">
    <property type="entry name" value="Enolase-like_N"/>
</dbReference>
<gene>
    <name evidence="5" type="ORF">GCM10017083_49730</name>
</gene>
<evidence type="ECO:0000256" key="3">
    <source>
        <dbReference type="ARBA" id="ARBA00022842"/>
    </source>
</evidence>
<keyword evidence="3" id="KW-0460">Magnesium</keyword>
<proteinExistence type="predicted"/>
<dbReference type="PROSITE" id="PS00909">
    <property type="entry name" value="MR_MLE_2"/>
    <property type="match status" value="1"/>
</dbReference>
<evidence type="ECO:0000256" key="1">
    <source>
        <dbReference type="ARBA" id="ARBA00001946"/>
    </source>
</evidence>
<dbReference type="SUPFAM" id="SSF51604">
    <property type="entry name" value="Enolase C-terminal domain-like"/>
    <property type="match status" value="1"/>
</dbReference>
<dbReference type="InterPro" id="IPR013341">
    <property type="entry name" value="Mandelate_racemase_N_dom"/>
</dbReference>
<sequence length="368" mass="40853">MAGVPPDRRIAEVRWRRVVAPWIDPPRWSPTYDRPRELLVVEVETAGGAVGMGYLQLLSGGSATVAACLGELIRPHLIGRDGTEVEAIWSDLWKANYWVGRMGVTVFAQSAVDIALWDLTGKLAGMPLYRLWGGASRELPAYGSGCWRGLGGDGMVAKAKAYAARGFPAIKMQAGHLYDDATDVAHVRRMRDALGDGIEILVDVNMGWTADQAIAVGRRFQEHGVYWIEEPVPCEDFAGYFRIADALDLRVVGGETHFTRYDLRPFFEHPKIPILQPDVMRGGLTELRRIAVLADTWGMRIAPHLFPELMVQLMAAIPNPHWIEYVDWLEDAWVEPVVPVGGSYRPPDRPGHGLAFKPDFLTEFAAAD</sequence>
<evidence type="ECO:0000259" key="4">
    <source>
        <dbReference type="SMART" id="SM00922"/>
    </source>
</evidence>
<dbReference type="Gene3D" id="3.30.390.10">
    <property type="entry name" value="Enolase-like, N-terminal domain"/>
    <property type="match status" value="1"/>
</dbReference>
<dbReference type="InterPro" id="IPR018110">
    <property type="entry name" value="Mandel_Rmase/mucon_lact_enz_CS"/>
</dbReference>
<dbReference type="PANTHER" id="PTHR13794">
    <property type="entry name" value="ENOLASE SUPERFAMILY, MANDELATE RACEMASE"/>
    <property type="match status" value="1"/>
</dbReference>
<dbReference type="Gene3D" id="3.20.20.120">
    <property type="entry name" value="Enolase-like C-terminal domain"/>
    <property type="match status" value="1"/>
</dbReference>
<evidence type="ECO:0000313" key="6">
    <source>
        <dbReference type="Proteomes" id="UP000630353"/>
    </source>
</evidence>
<dbReference type="GO" id="GO:0009063">
    <property type="term" value="P:amino acid catabolic process"/>
    <property type="evidence" value="ECO:0007669"/>
    <property type="project" value="InterPro"/>
</dbReference>
<dbReference type="EMBL" id="BMZS01000013">
    <property type="protein sequence ID" value="GHD61830.1"/>
    <property type="molecule type" value="Genomic_DNA"/>
</dbReference>
<organism evidence="5 6">
    <name type="scientific">Thalassobaculum fulvum</name>
    <dbReference type="NCBI Taxonomy" id="1633335"/>
    <lineage>
        <taxon>Bacteria</taxon>
        <taxon>Pseudomonadati</taxon>
        <taxon>Pseudomonadota</taxon>
        <taxon>Alphaproteobacteria</taxon>
        <taxon>Rhodospirillales</taxon>
        <taxon>Thalassobaculaceae</taxon>
        <taxon>Thalassobaculum</taxon>
    </lineage>
</organism>
<dbReference type="SUPFAM" id="SSF54826">
    <property type="entry name" value="Enolase N-terminal domain-like"/>
    <property type="match status" value="1"/>
</dbReference>
<dbReference type="GO" id="GO:0000287">
    <property type="term" value="F:magnesium ion binding"/>
    <property type="evidence" value="ECO:0007669"/>
    <property type="project" value="TreeGrafter"/>
</dbReference>
<dbReference type="InterPro" id="IPR029065">
    <property type="entry name" value="Enolase_C-like"/>
</dbReference>
<evidence type="ECO:0000313" key="5">
    <source>
        <dbReference type="EMBL" id="GHD61830.1"/>
    </source>
</evidence>
<dbReference type="SMART" id="SM00922">
    <property type="entry name" value="MR_MLE"/>
    <property type="match status" value="1"/>
</dbReference>
<dbReference type="PANTHER" id="PTHR13794:SF58">
    <property type="entry name" value="MITOCHONDRIAL ENOLASE SUPERFAMILY MEMBER 1"/>
    <property type="match status" value="1"/>
</dbReference>
<dbReference type="SFLD" id="SFLDS00001">
    <property type="entry name" value="Enolase"/>
    <property type="match status" value="1"/>
</dbReference>
<comment type="caution">
    <text evidence="5">The sequence shown here is derived from an EMBL/GenBank/DDBJ whole genome shotgun (WGS) entry which is preliminary data.</text>
</comment>
<comment type="cofactor">
    <cofactor evidence="1">
        <name>Mg(2+)</name>
        <dbReference type="ChEBI" id="CHEBI:18420"/>
    </cofactor>
</comment>
<reference evidence="5" key="1">
    <citation type="journal article" date="2014" name="Int. J. Syst. Evol. Microbiol.">
        <title>Complete genome sequence of Corynebacterium casei LMG S-19264T (=DSM 44701T), isolated from a smear-ripened cheese.</title>
        <authorList>
            <consortium name="US DOE Joint Genome Institute (JGI-PGF)"/>
            <person name="Walter F."/>
            <person name="Albersmeier A."/>
            <person name="Kalinowski J."/>
            <person name="Ruckert C."/>
        </authorList>
    </citation>
    <scope>NUCLEOTIDE SEQUENCE</scope>
    <source>
        <strain evidence="5">KCTC 42651</strain>
    </source>
</reference>
<dbReference type="AlphaFoldDB" id="A0A918XXQ4"/>
<keyword evidence="2" id="KW-0479">Metal-binding</keyword>
<keyword evidence="6" id="KW-1185">Reference proteome</keyword>
<name>A0A918XXQ4_9PROT</name>
<accession>A0A918XXQ4</accession>
<dbReference type="InterPro" id="IPR013342">
    <property type="entry name" value="Mandelate_racemase_C"/>
</dbReference>
<dbReference type="Pfam" id="PF02746">
    <property type="entry name" value="MR_MLE_N"/>
    <property type="match status" value="1"/>
</dbReference>
<dbReference type="InterPro" id="IPR046945">
    <property type="entry name" value="RHMD-like"/>
</dbReference>
<dbReference type="InterPro" id="IPR036849">
    <property type="entry name" value="Enolase-like_C_sf"/>
</dbReference>
<dbReference type="SFLD" id="SFLDG00179">
    <property type="entry name" value="mandelate_racemase"/>
    <property type="match status" value="1"/>
</dbReference>
<dbReference type="RefSeq" id="WP_189994799.1">
    <property type="nucleotide sequence ID" value="NZ_BMZS01000013.1"/>
</dbReference>
<dbReference type="CDD" id="cd03316">
    <property type="entry name" value="MR_like"/>
    <property type="match status" value="1"/>
</dbReference>
<dbReference type="GO" id="GO:0016836">
    <property type="term" value="F:hydro-lyase activity"/>
    <property type="evidence" value="ECO:0007669"/>
    <property type="project" value="TreeGrafter"/>
</dbReference>
<dbReference type="Pfam" id="PF13378">
    <property type="entry name" value="MR_MLE_C"/>
    <property type="match status" value="1"/>
</dbReference>